<name>A0ABS5FMH3_9BRAD</name>
<evidence type="ECO:0000313" key="1">
    <source>
        <dbReference type="EMBL" id="MBR0798004.1"/>
    </source>
</evidence>
<gene>
    <name evidence="1" type="ORF">JQ615_21675</name>
</gene>
<sequence>MERKLWNPKGTTRNPKGTRNLAGPFLRYPWHQAGCSLGALPIGELPMSWIDLMTPCLPIVRLAICGFRS</sequence>
<evidence type="ECO:0000313" key="2">
    <source>
        <dbReference type="Proteomes" id="UP001315278"/>
    </source>
</evidence>
<proteinExistence type="predicted"/>
<keyword evidence="2" id="KW-1185">Reference proteome</keyword>
<accession>A0ABS5FMH3</accession>
<protein>
    <submittedName>
        <fullName evidence="1">Uncharacterized protein</fullName>
    </submittedName>
</protein>
<organism evidence="1 2">
    <name type="scientific">Bradyrhizobium jicamae</name>
    <dbReference type="NCBI Taxonomy" id="280332"/>
    <lineage>
        <taxon>Bacteria</taxon>
        <taxon>Pseudomonadati</taxon>
        <taxon>Pseudomonadota</taxon>
        <taxon>Alphaproteobacteria</taxon>
        <taxon>Hyphomicrobiales</taxon>
        <taxon>Nitrobacteraceae</taxon>
        <taxon>Bradyrhizobium</taxon>
    </lineage>
</organism>
<reference evidence="2" key="1">
    <citation type="journal article" date="2021" name="ISME J.">
        <title>Evolutionary origin and ecological implication of a unique nif island in free-living Bradyrhizobium lineages.</title>
        <authorList>
            <person name="Tao J."/>
        </authorList>
    </citation>
    <scope>NUCLEOTIDE SEQUENCE [LARGE SCALE GENOMIC DNA]</scope>
    <source>
        <strain evidence="2">SZCCT0434</strain>
    </source>
</reference>
<dbReference type="EMBL" id="JAFCJH010000023">
    <property type="protein sequence ID" value="MBR0798004.1"/>
    <property type="molecule type" value="Genomic_DNA"/>
</dbReference>
<dbReference type="RefSeq" id="WP_212493547.1">
    <property type="nucleotide sequence ID" value="NZ_JAFCJH010000023.1"/>
</dbReference>
<dbReference type="Proteomes" id="UP001315278">
    <property type="component" value="Unassembled WGS sequence"/>
</dbReference>
<comment type="caution">
    <text evidence="1">The sequence shown here is derived from an EMBL/GenBank/DDBJ whole genome shotgun (WGS) entry which is preliminary data.</text>
</comment>